<dbReference type="Proteomes" id="UP000055702">
    <property type="component" value="Unassembled WGS sequence"/>
</dbReference>
<dbReference type="REBASE" id="149695">
    <property type="entry name" value="Sfr630ORF7405P"/>
</dbReference>
<accession>A0A106BXZ9</accession>
<dbReference type="GO" id="GO:0009036">
    <property type="term" value="F:type II site-specific deoxyribonuclease activity"/>
    <property type="evidence" value="ECO:0007669"/>
    <property type="project" value="InterPro"/>
</dbReference>
<dbReference type="CDD" id="cd10016">
    <property type="entry name" value="EcoRII_N"/>
    <property type="match status" value="1"/>
</dbReference>
<comment type="caution">
    <text evidence="3">The sequence shown here is derived from an EMBL/GenBank/DDBJ whole genome shotgun (WGS) entry which is preliminary data.</text>
</comment>
<evidence type="ECO:0000259" key="2">
    <source>
        <dbReference type="Pfam" id="PF09217"/>
    </source>
</evidence>
<sequence>MVFSDWLSSISSTGYSLYIKRLSANDTGASGGHQVGVYVPKNVMDNLFPSLNVIDRLNPDLYFKAVTLSHDFDDKQVRAIYYNNRFFGKTRNEKRITGWGGKKSPLQNPDNTGALALFAFVRGNKSDCATVQVWVCSTIEDEDFLEQSIGEVLPGECLFGPSSNLLSGFKRTNPKESNLYKIPDAWRLKFPSGEELIKHLAEVYTFKAAEPDDLLIERRDVEYTAFKKIEEFHVLDKIRDGFDTVDDFVNLANSVSNRRKSRSGKSLELHLEHIFQENGITNFTSQCVTEANKKPDFIFPSCDSYHNKLFPRQNLRMLAVKTTCKDRWRQIINEADDIKIKHLFTLQEGVSINQYAEMKLAGVKLVVPKSLHRCYPEQIRGDILSLIEFMTDVRVNCFDLN</sequence>
<proteinExistence type="predicted"/>
<organism evidence="3">
    <name type="scientific">Shewanella frigidimarina</name>
    <dbReference type="NCBI Taxonomy" id="56812"/>
    <lineage>
        <taxon>Bacteria</taxon>
        <taxon>Pseudomonadati</taxon>
        <taxon>Pseudomonadota</taxon>
        <taxon>Gammaproteobacteria</taxon>
        <taxon>Alteromonadales</taxon>
        <taxon>Shewanellaceae</taxon>
        <taxon>Shewanella</taxon>
    </lineage>
</organism>
<dbReference type="GO" id="GO:0003677">
    <property type="term" value="F:DNA binding"/>
    <property type="evidence" value="ECO:0007669"/>
    <property type="project" value="InterPro"/>
</dbReference>
<keyword evidence="3" id="KW-0255">Endonuclease</keyword>
<dbReference type="EMBL" id="LRDC01000040">
    <property type="protein sequence ID" value="KVX00681.1"/>
    <property type="molecule type" value="Genomic_DNA"/>
</dbReference>
<dbReference type="InterPro" id="IPR015109">
    <property type="entry name" value="Restrct_endonuc_II_EcoRII_C"/>
</dbReference>
<feature type="domain" description="Restriction endonuclease type II EcoRII N-terminal" evidence="2">
    <location>
        <begin position="14"/>
        <end position="161"/>
    </location>
</feature>
<gene>
    <name evidence="3" type="ORF">AWJ07_07400</name>
</gene>
<dbReference type="InterPro" id="IPR011335">
    <property type="entry name" value="Restrct_endonuc-II-like"/>
</dbReference>
<dbReference type="Pfam" id="PF09217">
    <property type="entry name" value="EcoRII-N"/>
    <property type="match status" value="1"/>
</dbReference>
<dbReference type="InterPro" id="IPR023372">
    <property type="entry name" value="Rest_endonuc_II_EcoRII_N"/>
</dbReference>
<protein>
    <submittedName>
        <fullName evidence="3">Restriction endonuclease</fullName>
    </submittedName>
</protein>
<dbReference type="Gene3D" id="3.40.91.80">
    <property type="match status" value="1"/>
</dbReference>
<name>A0A106BXZ9_SHEFR</name>
<keyword evidence="3" id="KW-0378">Hydrolase</keyword>
<dbReference type="SUPFAM" id="SSF101936">
    <property type="entry name" value="DNA-binding pseudobarrel domain"/>
    <property type="match status" value="1"/>
</dbReference>
<dbReference type="SUPFAM" id="SSF52980">
    <property type="entry name" value="Restriction endonuclease-like"/>
    <property type="match status" value="1"/>
</dbReference>
<reference evidence="3 4" key="1">
    <citation type="submission" date="2016-01" db="EMBL/GenBank/DDBJ databases">
        <title>Draft genome of the antarctic isolate Shewanella frigidimarina Ag06-30.</title>
        <authorList>
            <person name="Parmeciano Di Noto G."/>
            <person name="Vazquez S."/>
            <person name="Mac Cormack W."/>
            <person name="Iriarte A."/>
            <person name="Quiroga C."/>
        </authorList>
    </citation>
    <scope>NUCLEOTIDE SEQUENCE [LARGE SCALE GENOMIC DNA]</scope>
    <source>
        <strain evidence="3 4">Ag06-30</strain>
    </source>
</reference>
<dbReference type="Gene3D" id="2.40.330.10">
    <property type="entry name" value="DNA-binding pseudobarrel domain"/>
    <property type="match status" value="1"/>
</dbReference>
<dbReference type="Pfam" id="PF09019">
    <property type="entry name" value="EcoRII-C"/>
    <property type="match status" value="1"/>
</dbReference>
<feature type="domain" description="Restriction endonuclease type II EcoRII C-terminal" evidence="1">
    <location>
        <begin position="226"/>
        <end position="389"/>
    </location>
</feature>
<dbReference type="AlphaFoldDB" id="A0A106BXZ9"/>
<evidence type="ECO:0000259" key="1">
    <source>
        <dbReference type="Pfam" id="PF09019"/>
    </source>
</evidence>
<evidence type="ECO:0000313" key="4">
    <source>
        <dbReference type="Proteomes" id="UP000055702"/>
    </source>
</evidence>
<keyword evidence="3" id="KW-0540">Nuclease</keyword>
<dbReference type="GO" id="GO:0009307">
    <property type="term" value="P:DNA restriction-modification system"/>
    <property type="evidence" value="ECO:0007669"/>
    <property type="project" value="InterPro"/>
</dbReference>
<evidence type="ECO:0000313" key="3">
    <source>
        <dbReference type="EMBL" id="KVX00681.1"/>
    </source>
</evidence>
<dbReference type="InterPro" id="IPR015300">
    <property type="entry name" value="DNA-bd_pseudobarrel_sf"/>
</dbReference>
<dbReference type="InterPro" id="IPR038365">
    <property type="entry name" value="EcoRII_C_sf"/>
</dbReference>